<evidence type="ECO:0000259" key="12">
    <source>
        <dbReference type="PROSITE" id="PS51387"/>
    </source>
</evidence>
<dbReference type="InterPro" id="IPR036318">
    <property type="entry name" value="FAD-bd_PCMH-like_sf"/>
</dbReference>
<dbReference type="OrthoDB" id="9811557at2"/>
<keyword evidence="3" id="KW-0285">Flavoprotein</keyword>
<dbReference type="InterPro" id="IPR017900">
    <property type="entry name" value="4Fe4S_Fe_S_CS"/>
</dbReference>
<dbReference type="Proteomes" id="UP000439994">
    <property type="component" value="Unassembled WGS sequence"/>
</dbReference>
<dbReference type="Gene3D" id="1.10.1060.10">
    <property type="entry name" value="Alpha-helical ferredoxin"/>
    <property type="match status" value="1"/>
</dbReference>
<keyword evidence="5" id="KW-0274">FAD</keyword>
<dbReference type="GO" id="GO:0051536">
    <property type="term" value="F:iron-sulfur cluster binding"/>
    <property type="evidence" value="ECO:0007669"/>
    <property type="project" value="UniProtKB-KW"/>
</dbReference>
<dbReference type="Pfam" id="PF12838">
    <property type="entry name" value="Fer4_7"/>
    <property type="match status" value="1"/>
</dbReference>
<keyword evidence="9" id="KW-0411">Iron-sulfur</keyword>
<dbReference type="GO" id="GO:0004458">
    <property type="term" value="F:D-lactate dehydrogenase (cytochrome) activity"/>
    <property type="evidence" value="ECO:0007669"/>
    <property type="project" value="UniProtKB-EC"/>
</dbReference>
<dbReference type="Pfam" id="PF02913">
    <property type="entry name" value="FAD-oxidase_C"/>
    <property type="match status" value="1"/>
</dbReference>
<dbReference type="InterPro" id="IPR009051">
    <property type="entry name" value="Helical_ferredxn"/>
</dbReference>
<dbReference type="InterPro" id="IPR016164">
    <property type="entry name" value="FAD-linked_Oxase-like_C"/>
</dbReference>
<protein>
    <recommendedName>
        <fullName evidence="10">D-lactate dehydrogenase (cytochrome)</fullName>
        <ecNumber evidence="10">1.1.2.4</ecNumber>
    </recommendedName>
</protein>
<feature type="domain" description="4Fe-4S ferredoxin-type" evidence="11">
    <location>
        <begin position="597"/>
        <end position="627"/>
    </location>
</feature>
<dbReference type="InterPro" id="IPR016169">
    <property type="entry name" value="FAD-bd_PCMH_sub2"/>
</dbReference>
<dbReference type="Pfam" id="PF02754">
    <property type="entry name" value="CCG"/>
    <property type="match status" value="2"/>
</dbReference>
<reference evidence="13 14" key="1">
    <citation type="submission" date="2019-11" db="EMBL/GenBank/DDBJ databases">
        <title>P. haliotis isolates from Z. marina roots.</title>
        <authorList>
            <person name="Cohen M."/>
            <person name="Jospin G."/>
            <person name="Eisen J.A."/>
            <person name="Coil D.A."/>
        </authorList>
    </citation>
    <scope>NUCLEOTIDE SEQUENCE [LARGE SCALE GENOMIC DNA]</scope>
    <source>
        <strain evidence="13 14">UCD-MCMsp1aY</strain>
    </source>
</reference>
<evidence type="ECO:0000256" key="10">
    <source>
        <dbReference type="ARBA" id="ARBA00038897"/>
    </source>
</evidence>
<dbReference type="FunFam" id="1.10.45.10:FF:000001">
    <property type="entry name" value="D-lactate dehydrogenase mitochondrial"/>
    <property type="match status" value="1"/>
</dbReference>
<dbReference type="SUPFAM" id="SSF46548">
    <property type="entry name" value="alpha-helical ferredoxin"/>
    <property type="match status" value="1"/>
</dbReference>
<dbReference type="InterPro" id="IPR004017">
    <property type="entry name" value="Cys_rich_dom"/>
</dbReference>
<dbReference type="GO" id="GO:0046872">
    <property type="term" value="F:metal ion binding"/>
    <property type="evidence" value="ECO:0007669"/>
    <property type="project" value="UniProtKB-KW"/>
</dbReference>
<comment type="caution">
    <text evidence="13">The sequence shown here is derived from an EMBL/GenBank/DDBJ whole genome shotgun (WGS) entry which is preliminary data.</text>
</comment>
<organism evidence="13 14">
    <name type="scientific">Psychrosphaera haliotis</name>
    <dbReference type="NCBI Taxonomy" id="555083"/>
    <lineage>
        <taxon>Bacteria</taxon>
        <taxon>Pseudomonadati</taxon>
        <taxon>Pseudomonadota</taxon>
        <taxon>Gammaproteobacteria</taxon>
        <taxon>Alteromonadales</taxon>
        <taxon>Pseudoalteromonadaceae</taxon>
        <taxon>Psychrosphaera</taxon>
    </lineage>
</organism>
<dbReference type="PROSITE" id="PS00198">
    <property type="entry name" value="4FE4S_FER_1"/>
    <property type="match status" value="2"/>
</dbReference>
<comment type="similarity">
    <text evidence="2">Belongs to the FAD-binding oxidoreductase/transferase type 4 family.</text>
</comment>
<dbReference type="InterPro" id="IPR006094">
    <property type="entry name" value="Oxid_FAD_bind_N"/>
</dbReference>
<evidence type="ECO:0000256" key="7">
    <source>
        <dbReference type="ARBA" id="ARBA00023002"/>
    </source>
</evidence>
<evidence type="ECO:0000256" key="4">
    <source>
        <dbReference type="ARBA" id="ARBA00022723"/>
    </source>
</evidence>
<dbReference type="GO" id="GO:0071949">
    <property type="term" value="F:FAD binding"/>
    <property type="evidence" value="ECO:0007669"/>
    <property type="project" value="InterPro"/>
</dbReference>
<proteinExistence type="inferred from homology"/>
<evidence type="ECO:0000256" key="5">
    <source>
        <dbReference type="ARBA" id="ARBA00022827"/>
    </source>
</evidence>
<keyword evidence="4" id="KW-0479">Metal-binding</keyword>
<dbReference type="EMBL" id="WOCD01000003">
    <property type="protein sequence ID" value="MUH72478.1"/>
    <property type="molecule type" value="Genomic_DNA"/>
</dbReference>
<evidence type="ECO:0000256" key="1">
    <source>
        <dbReference type="ARBA" id="ARBA00001974"/>
    </source>
</evidence>
<evidence type="ECO:0000256" key="3">
    <source>
        <dbReference type="ARBA" id="ARBA00022630"/>
    </source>
</evidence>
<keyword evidence="8" id="KW-0408">Iron</keyword>
<sequence length="963" mass="105605">MSPTATSVSDNHYQSFLSELKTAIPAAQLIDEPLKNLVYSTDASFYRLIAKLVVIVDNETQLKSTLQLANQYLIPVCFRAAGTSLSGQAITDSVLIKLSSKWQDYEISDDGQIITMQCGVLGSAANSALLPFGKGLGPMPASIDAATVGGMAINNAAGMNSLDTYGQMLSAKFILANGYEFDSKEIKANPSKRSEFIKSNTGLVDGIELLMQQVRSKPDLVERISTKYQIKNTTGYSLRALIEFDDVIDVISHLMIGSEGTLGFISHITHKTVDILPFKATSLVIFDSLSDAGLAVQRLKEVQISSPSSIAAAELIDFLALKAIKDEPGMPLCLHHISHNNVALLIQVEGHSNQELDERVMSTEALLAGLTLFEPAVFTRELKQIKCYWQMRKAIFPAVGANRPAGTTALIEDVAFPIDSLPNALVDLQSLLLEFEYHDAVIYGHALDGNLHFIFSQAFDTQDHIDRYELFMRKVVDLVVDKYQGSLKAEHGTGRNMAPFVEHEWGTPLYEVMLQIKRLFDPNGILNPDVMITEDQQLFIKNIKPLVAGNELIDKCIECGFCERQCPSRNLTFTPRQRIVAQRHLMACNDSSQSLIKTFQYNVNDTCAGCGLCETSCPVGINTGDLVRQLRTKSNSPLSNKIANTVANYFGLAVKASRLGVKVGRFIQSKLLQDKPHQKNIVQPKFPHSLFGKMGYLNRPALPKAYKAPKNVVKSNSSIGKPKVVLFSACVSRVFGSALSTTTDKALDSQQDVVFNRLLDKAGYEVIKPDQIDSLCCGLPFKSKGFPEQAKQKADSLFESLLKASNQGEFPILIDTSQCSSQLISALTPSQKDQLSLYDPLTFVNSHLLPKLNVTPKAQPVAFHLTCAARKDDKVTVALDIMKVCATNVVIPEQVTCCGFAGDKGFTVPELNQSALAELKQQVQGCQSGYSTSRTCEIGLSHHSGINYQSIYYLIDEVTNAKV</sequence>
<dbReference type="Pfam" id="PF01565">
    <property type="entry name" value="FAD_binding_4"/>
    <property type="match status" value="1"/>
</dbReference>
<dbReference type="PANTHER" id="PTHR11748">
    <property type="entry name" value="D-LACTATE DEHYDROGENASE"/>
    <property type="match status" value="1"/>
</dbReference>
<dbReference type="PROSITE" id="PS51387">
    <property type="entry name" value="FAD_PCMH"/>
    <property type="match status" value="1"/>
</dbReference>
<evidence type="ECO:0000256" key="9">
    <source>
        <dbReference type="ARBA" id="ARBA00023014"/>
    </source>
</evidence>
<dbReference type="RefSeq" id="WP_155695651.1">
    <property type="nucleotide sequence ID" value="NZ_WOCD01000003.1"/>
</dbReference>
<evidence type="ECO:0000313" key="13">
    <source>
        <dbReference type="EMBL" id="MUH72478.1"/>
    </source>
</evidence>
<dbReference type="SUPFAM" id="SSF55103">
    <property type="entry name" value="FAD-linked oxidases, C-terminal domain"/>
    <property type="match status" value="1"/>
</dbReference>
<dbReference type="InterPro" id="IPR016166">
    <property type="entry name" value="FAD-bd_PCMH"/>
</dbReference>
<dbReference type="InterPro" id="IPR004113">
    <property type="entry name" value="FAD-bd_oxidored_4_C"/>
</dbReference>
<accession>A0A6N8F8A0</accession>
<dbReference type="InterPro" id="IPR016171">
    <property type="entry name" value="Vanillyl_alc_oxidase_C-sub2"/>
</dbReference>
<evidence type="ECO:0000256" key="6">
    <source>
        <dbReference type="ARBA" id="ARBA00022946"/>
    </source>
</evidence>
<evidence type="ECO:0000313" key="14">
    <source>
        <dbReference type="Proteomes" id="UP000439994"/>
    </source>
</evidence>
<dbReference type="GO" id="GO:0008720">
    <property type="term" value="F:D-lactate dehydrogenase (NAD+) activity"/>
    <property type="evidence" value="ECO:0007669"/>
    <property type="project" value="TreeGrafter"/>
</dbReference>
<comment type="cofactor">
    <cofactor evidence="1">
        <name>FAD</name>
        <dbReference type="ChEBI" id="CHEBI:57692"/>
    </cofactor>
</comment>
<dbReference type="GO" id="GO:1903457">
    <property type="term" value="P:lactate catabolic process"/>
    <property type="evidence" value="ECO:0007669"/>
    <property type="project" value="TreeGrafter"/>
</dbReference>
<dbReference type="PROSITE" id="PS51379">
    <property type="entry name" value="4FE4S_FER_2"/>
    <property type="match status" value="2"/>
</dbReference>
<dbReference type="AlphaFoldDB" id="A0A6N8F8A0"/>
<gene>
    <name evidence="13" type="ORF">GNP35_08265</name>
</gene>
<feature type="domain" description="FAD-binding PCMH-type" evidence="12">
    <location>
        <begin position="46"/>
        <end position="275"/>
    </location>
</feature>
<dbReference type="PANTHER" id="PTHR11748:SF111">
    <property type="entry name" value="D-LACTATE DEHYDROGENASE, MITOCHONDRIAL-RELATED"/>
    <property type="match status" value="1"/>
</dbReference>
<name>A0A6N8F8A0_9GAMM</name>
<keyword evidence="14" id="KW-1185">Reference proteome</keyword>
<evidence type="ECO:0000259" key="11">
    <source>
        <dbReference type="PROSITE" id="PS51379"/>
    </source>
</evidence>
<keyword evidence="7" id="KW-0560">Oxidoreductase</keyword>
<keyword evidence="6" id="KW-0809">Transit peptide</keyword>
<feature type="domain" description="4Fe-4S ferredoxin-type" evidence="11">
    <location>
        <begin position="543"/>
        <end position="576"/>
    </location>
</feature>
<evidence type="ECO:0000256" key="8">
    <source>
        <dbReference type="ARBA" id="ARBA00023004"/>
    </source>
</evidence>
<dbReference type="Gene3D" id="3.30.70.2740">
    <property type="match status" value="1"/>
</dbReference>
<dbReference type="EC" id="1.1.2.4" evidence="10"/>
<dbReference type="Gene3D" id="3.30.465.10">
    <property type="match status" value="1"/>
</dbReference>
<evidence type="ECO:0000256" key="2">
    <source>
        <dbReference type="ARBA" id="ARBA00008000"/>
    </source>
</evidence>
<dbReference type="Gene3D" id="1.10.45.10">
    <property type="entry name" value="Vanillyl-alcohol Oxidase, Chain A, domain 4"/>
    <property type="match status" value="1"/>
</dbReference>
<dbReference type="InterPro" id="IPR017896">
    <property type="entry name" value="4Fe4S_Fe-S-bd"/>
</dbReference>
<dbReference type="SUPFAM" id="SSF56176">
    <property type="entry name" value="FAD-binding/transporter-associated domain-like"/>
    <property type="match status" value="1"/>
</dbReference>